<protein>
    <submittedName>
        <fullName evidence="10">G_PROTEIN_RECEP_F1_2 domain-containing protein</fullName>
    </submittedName>
</protein>
<evidence type="ECO:0000256" key="1">
    <source>
        <dbReference type="ARBA" id="ARBA00004370"/>
    </source>
</evidence>
<dbReference type="InterPro" id="IPR052954">
    <property type="entry name" value="GPCR-Ligand_Int"/>
</dbReference>
<dbReference type="WBParaSite" id="MCU_003055-RA">
    <property type="protein sequence ID" value="MCU_003055-RA"/>
    <property type="gene ID" value="MCU_003055"/>
</dbReference>
<gene>
    <name evidence="8" type="ORF">MCOS_LOCUS504</name>
</gene>
<feature type="region of interest" description="Disordered" evidence="5">
    <location>
        <begin position="263"/>
        <end position="286"/>
    </location>
</feature>
<reference evidence="8 9" key="1">
    <citation type="submission" date="2018-10" db="EMBL/GenBank/DDBJ databases">
        <authorList>
            <consortium name="Pathogen Informatics"/>
        </authorList>
    </citation>
    <scope>NUCLEOTIDE SEQUENCE [LARGE SCALE GENOMIC DNA]</scope>
</reference>
<evidence type="ECO:0000256" key="6">
    <source>
        <dbReference type="SAM" id="Phobius"/>
    </source>
</evidence>
<feature type="domain" description="G-protein coupled receptors family 1 profile" evidence="7">
    <location>
        <begin position="47"/>
        <end position="382"/>
    </location>
</feature>
<dbReference type="PRINTS" id="PR00237">
    <property type="entry name" value="GPCRRHODOPSN"/>
</dbReference>
<evidence type="ECO:0000313" key="9">
    <source>
        <dbReference type="Proteomes" id="UP000267029"/>
    </source>
</evidence>
<dbReference type="CDD" id="cd14978">
    <property type="entry name" value="7tmA_FMRFamide_R-like"/>
    <property type="match status" value="1"/>
</dbReference>
<feature type="transmembrane region" description="Helical" evidence="6">
    <location>
        <begin position="75"/>
        <end position="94"/>
    </location>
</feature>
<evidence type="ECO:0000256" key="3">
    <source>
        <dbReference type="ARBA" id="ARBA00022989"/>
    </source>
</evidence>
<dbReference type="InterPro" id="IPR000276">
    <property type="entry name" value="GPCR_Rhodpsn"/>
</dbReference>
<dbReference type="STRING" id="53468.A0A0R3U249"/>
<keyword evidence="4 6" id="KW-0472">Membrane</keyword>
<dbReference type="EMBL" id="UXSR01000044">
    <property type="protein sequence ID" value="VDD74501.1"/>
    <property type="molecule type" value="Genomic_DNA"/>
</dbReference>
<evidence type="ECO:0000256" key="4">
    <source>
        <dbReference type="ARBA" id="ARBA00023136"/>
    </source>
</evidence>
<dbReference type="SUPFAM" id="SSF81321">
    <property type="entry name" value="Family A G protein-coupled receptor-like"/>
    <property type="match status" value="1"/>
</dbReference>
<dbReference type="PANTHER" id="PTHR46641:SF2">
    <property type="entry name" value="FMRFAMIDE RECEPTOR"/>
    <property type="match status" value="1"/>
</dbReference>
<evidence type="ECO:0000259" key="7">
    <source>
        <dbReference type="PROSITE" id="PS50262"/>
    </source>
</evidence>
<feature type="region of interest" description="Disordered" evidence="5">
    <location>
        <begin position="473"/>
        <end position="506"/>
    </location>
</feature>
<reference evidence="10" key="2">
    <citation type="submission" date="2019-11" db="UniProtKB">
        <authorList>
            <consortium name="WormBaseParasite"/>
        </authorList>
    </citation>
    <scope>IDENTIFICATION</scope>
</reference>
<name>A0A0R3U249_MESCO</name>
<accession>A0A0R3U249</accession>
<evidence type="ECO:0000256" key="5">
    <source>
        <dbReference type="SAM" id="MobiDB-lite"/>
    </source>
</evidence>
<feature type="transmembrane region" description="Helical" evidence="6">
    <location>
        <begin position="152"/>
        <end position="173"/>
    </location>
</feature>
<feature type="compositionally biased region" description="Basic and acidic residues" evidence="5">
    <location>
        <begin position="492"/>
        <end position="506"/>
    </location>
</feature>
<dbReference type="GO" id="GO:0004930">
    <property type="term" value="F:G protein-coupled receptor activity"/>
    <property type="evidence" value="ECO:0007669"/>
    <property type="project" value="InterPro"/>
</dbReference>
<feature type="transmembrane region" description="Helical" evidence="6">
    <location>
        <begin position="114"/>
        <end position="140"/>
    </location>
</feature>
<feature type="compositionally biased region" description="Low complexity" evidence="5">
    <location>
        <begin position="274"/>
        <end position="283"/>
    </location>
</feature>
<dbReference type="PANTHER" id="PTHR46641">
    <property type="entry name" value="FMRFAMIDE RECEPTOR-RELATED"/>
    <property type="match status" value="1"/>
</dbReference>
<dbReference type="Gene3D" id="1.20.1070.10">
    <property type="entry name" value="Rhodopsin 7-helix transmembrane proteins"/>
    <property type="match status" value="1"/>
</dbReference>
<dbReference type="AlphaFoldDB" id="A0A0R3U249"/>
<dbReference type="Pfam" id="PF00001">
    <property type="entry name" value="7tm_1"/>
    <property type="match status" value="1"/>
</dbReference>
<keyword evidence="9" id="KW-1185">Reference proteome</keyword>
<dbReference type="Proteomes" id="UP000267029">
    <property type="component" value="Unassembled WGS sequence"/>
</dbReference>
<comment type="subcellular location">
    <subcellularLocation>
        <location evidence="1">Membrane</location>
    </subcellularLocation>
</comment>
<proteinExistence type="predicted"/>
<evidence type="ECO:0000256" key="2">
    <source>
        <dbReference type="ARBA" id="ARBA00022692"/>
    </source>
</evidence>
<keyword evidence="2 6" id="KW-0812">Transmembrane</keyword>
<sequence>MLATSALEVDSFNNTTSRPESINISPDASENVLKILLMGVSCLGLITNSMIVIVLSQLRGSHPVGGGERSARVNLLGLAIADFCICLSTLPLIYSKRTYKRNDFMLYYTLFGPGLVSVFLTVSAWMVVLVSILRYLAVFWPLKSRFYLRCKSVFHVILSIYLVAFIFNLPLFLRYNYEEIAPFGEEALASDGAKIVLIVDRMYPYSEVLKDIYNIVHIICTNVGPFIVVLVTNISVIVACKRSENIRENFGREELKLAGRPISTSVSTPHKQPLESSQSQQPSNTVPSLVITRKRKVPHRHSLRPRAFHRVTPLLLAVIFAFLLLSTPFGIVQFVCLKLIDKIADQINENRQLVKQYLTLNRLLEWTNFLQVFGCAVNFFLYFVVSRTFRQTTRRTLRRIKERLRRRRGFYHSCAYMCSVCCCDCKRSRKNDAYIVRVCHPVECRRHQQRPFLTNPCDPMRLYLGRNQLQRCPDEQTKNRTSSNEPANRMGKGSERLELKSIEDEN</sequence>
<dbReference type="GO" id="GO:0016020">
    <property type="term" value="C:membrane"/>
    <property type="evidence" value="ECO:0007669"/>
    <property type="project" value="UniProtKB-SubCell"/>
</dbReference>
<feature type="transmembrane region" description="Helical" evidence="6">
    <location>
        <begin position="369"/>
        <end position="389"/>
    </location>
</feature>
<organism evidence="8 9">
    <name type="scientific">Mesocestoides corti</name>
    <name type="common">Flatworm</name>
    <dbReference type="NCBI Taxonomy" id="53468"/>
    <lineage>
        <taxon>Eukaryota</taxon>
        <taxon>Metazoa</taxon>
        <taxon>Spiralia</taxon>
        <taxon>Lophotrochozoa</taxon>
        <taxon>Platyhelminthes</taxon>
        <taxon>Cestoda</taxon>
        <taxon>Eucestoda</taxon>
        <taxon>Cyclophyllidea</taxon>
        <taxon>Mesocestoididae</taxon>
        <taxon>Mesocestoides</taxon>
    </lineage>
</organism>
<keyword evidence="3 6" id="KW-1133">Transmembrane helix</keyword>
<dbReference type="OrthoDB" id="6276488at2759"/>
<feature type="transmembrane region" description="Helical" evidence="6">
    <location>
        <begin position="212"/>
        <end position="240"/>
    </location>
</feature>
<evidence type="ECO:0000313" key="8">
    <source>
        <dbReference type="EMBL" id="VDD74501.1"/>
    </source>
</evidence>
<feature type="transmembrane region" description="Helical" evidence="6">
    <location>
        <begin position="35"/>
        <end position="55"/>
    </location>
</feature>
<dbReference type="InterPro" id="IPR017452">
    <property type="entry name" value="GPCR_Rhodpsn_7TM"/>
</dbReference>
<evidence type="ECO:0000313" key="10">
    <source>
        <dbReference type="WBParaSite" id="MCU_003055-RA"/>
    </source>
</evidence>
<feature type="transmembrane region" description="Helical" evidence="6">
    <location>
        <begin position="314"/>
        <end position="335"/>
    </location>
</feature>
<dbReference type="PROSITE" id="PS50262">
    <property type="entry name" value="G_PROTEIN_RECEP_F1_2"/>
    <property type="match status" value="1"/>
</dbReference>